<keyword evidence="2" id="KW-1185">Reference proteome</keyword>
<sequence length="138" mass="14616">FKAVPGGFVPAQDKQYLVGFAQLPDGATLDRTEDVIRRMGEIVKKNPNVEDAIAFPGLSINGFTNSSNAGIVFVTLKPFAERRRADQSGGAVAGQLNQAFGSIQDAFIAMFPPPPVAGLGTTGGFKLQIEDRASLGYE</sequence>
<protein>
    <submittedName>
        <fullName evidence="1">Efflux RND transporter permease subunit</fullName>
    </submittedName>
</protein>
<feature type="non-terminal residue" evidence="1">
    <location>
        <position position="1"/>
    </location>
</feature>
<gene>
    <name evidence="1" type="ORF">FJV41_51020</name>
</gene>
<dbReference type="Gene3D" id="3.30.70.1430">
    <property type="entry name" value="Multidrug efflux transporter AcrB pore domain"/>
    <property type="match status" value="1"/>
</dbReference>
<proteinExistence type="predicted"/>
<dbReference type="EMBL" id="VIFM01000877">
    <property type="protein sequence ID" value="TQF08237.1"/>
    <property type="molecule type" value="Genomic_DNA"/>
</dbReference>
<organism evidence="1 2">
    <name type="scientific">Myxococcus llanfairpwllgwyngyllgogerychwyrndrobwllllantysiliogogogochensis</name>
    <dbReference type="NCBI Taxonomy" id="2590453"/>
    <lineage>
        <taxon>Bacteria</taxon>
        <taxon>Pseudomonadati</taxon>
        <taxon>Myxococcota</taxon>
        <taxon>Myxococcia</taxon>
        <taxon>Myxococcales</taxon>
        <taxon>Cystobacterineae</taxon>
        <taxon>Myxococcaceae</taxon>
        <taxon>Myxococcus</taxon>
    </lineage>
</organism>
<dbReference type="AlphaFoldDB" id="A0A540WH69"/>
<dbReference type="Pfam" id="PF00873">
    <property type="entry name" value="ACR_tran"/>
    <property type="match status" value="1"/>
</dbReference>
<dbReference type="Proteomes" id="UP000315369">
    <property type="component" value="Unassembled WGS sequence"/>
</dbReference>
<dbReference type="GO" id="GO:0042910">
    <property type="term" value="F:xenobiotic transmembrane transporter activity"/>
    <property type="evidence" value="ECO:0007669"/>
    <property type="project" value="TreeGrafter"/>
</dbReference>
<dbReference type="PANTHER" id="PTHR32063">
    <property type="match status" value="1"/>
</dbReference>
<name>A0A540WH69_9BACT</name>
<accession>A0A540WH69</accession>
<dbReference type="PANTHER" id="PTHR32063:SF11">
    <property type="entry name" value="CATION OR DRUG EFFLUX SYSTEM PROTEIN"/>
    <property type="match status" value="1"/>
</dbReference>
<feature type="non-terminal residue" evidence="1">
    <location>
        <position position="138"/>
    </location>
</feature>
<dbReference type="FunFam" id="3.30.70.1430:FF:000002">
    <property type="entry name" value="Efflux pump membrane transporter"/>
    <property type="match status" value="1"/>
</dbReference>
<dbReference type="GO" id="GO:0005886">
    <property type="term" value="C:plasma membrane"/>
    <property type="evidence" value="ECO:0007669"/>
    <property type="project" value="TreeGrafter"/>
</dbReference>
<dbReference type="OrthoDB" id="9759330at2"/>
<evidence type="ECO:0000313" key="2">
    <source>
        <dbReference type="Proteomes" id="UP000315369"/>
    </source>
</evidence>
<dbReference type="SUPFAM" id="SSF82693">
    <property type="entry name" value="Multidrug efflux transporter AcrB pore domain, PN1, PN2, PC1 and PC2 subdomains"/>
    <property type="match status" value="1"/>
</dbReference>
<dbReference type="InterPro" id="IPR001036">
    <property type="entry name" value="Acrflvin-R"/>
</dbReference>
<dbReference type="RefSeq" id="WP_141649657.1">
    <property type="nucleotide sequence ID" value="NZ_VIFM01000877.1"/>
</dbReference>
<reference evidence="1 2" key="1">
    <citation type="submission" date="2019-06" db="EMBL/GenBank/DDBJ databases">
        <authorList>
            <person name="Livingstone P."/>
            <person name="Whitworth D."/>
        </authorList>
    </citation>
    <scope>NUCLEOTIDE SEQUENCE [LARGE SCALE GENOMIC DNA]</scope>
    <source>
        <strain evidence="1 2">AM401</strain>
    </source>
</reference>
<evidence type="ECO:0000313" key="1">
    <source>
        <dbReference type="EMBL" id="TQF08237.1"/>
    </source>
</evidence>
<comment type="caution">
    <text evidence="1">The sequence shown here is derived from an EMBL/GenBank/DDBJ whole genome shotgun (WGS) entry which is preliminary data.</text>
</comment>